<evidence type="ECO:0000256" key="4">
    <source>
        <dbReference type="ARBA" id="ARBA00023002"/>
    </source>
</evidence>
<name>A0A813DLS6_POLGL</name>
<keyword evidence="2" id="KW-0349">Heme</keyword>
<gene>
    <name evidence="8" type="ORF">PGLA1383_LOCUS6293</name>
</gene>
<comment type="similarity">
    <text evidence="1">Belongs to the cytochrome P450 family.</text>
</comment>
<reference evidence="8" key="1">
    <citation type="submission" date="2021-02" db="EMBL/GenBank/DDBJ databases">
        <authorList>
            <person name="Dougan E. K."/>
            <person name="Rhodes N."/>
            <person name="Thang M."/>
            <person name="Chan C."/>
        </authorList>
    </citation>
    <scope>NUCLEOTIDE SEQUENCE</scope>
</reference>
<dbReference type="PROSITE" id="PS00086">
    <property type="entry name" value="CYTOCHROME_P450"/>
    <property type="match status" value="1"/>
</dbReference>
<dbReference type="Proteomes" id="UP000654075">
    <property type="component" value="Unassembled WGS sequence"/>
</dbReference>
<evidence type="ECO:0000256" key="1">
    <source>
        <dbReference type="ARBA" id="ARBA00010617"/>
    </source>
</evidence>
<keyword evidence="5" id="KW-0408">Iron</keyword>
<evidence type="ECO:0000256" key="5">
    <source>
        <dbReference type="ARBA" id="ARBA00023004"/>
    </source>
</evidence>
<evidence type="ECO:0000313" key="8">
    <source>
        <dbReference type="EMBL" id="CAE8587456.1"/>
    </source>
</evidence>
<keyword evidence="4" id="KW-0560">Oxidoreductase</keyword>
<dbReference type="Gene3D" id="1.10.630.10">
    <property type="entry name" value="Cytochrome P450"/>
    <property type="match status" value="1"/>
</dbReference>
<keyword evidence="9" id="KW-1185">Reference proteome</keyword>
<evidence type="ECO:0008006" key="10">
    <source>
        <dbReference type="Google" id="ProtNLM"/>
    </source>
</evidence>
<feature type="region of interest" description="Disordered" evidence="7">
    <location>
        <begin position="518"/>
        <end position="540"/>
    </location>
</feature>
<dbReference type="Pfam" id="PF00067">
    <property type="entry name" value="p450"/>
    <property type="match status" value="1"/>
</dbReference>
<evidence type="ECO:0000256" key="6">
    <source>
        <dbReference type="ARBA" id="ARBA00023033"/>
    </source>
</evidence>
<dbReference type="GO" id="GO:0020037">
    <property type="term" value="F:heme binding"/>
    <property type="evidence" value="ECO:0007669"/>
    <property type="project" value="InterPro"/>
</dbReference>
<evidence type="ECO:0000256" key="7">
    <source>
        <dbReference type="SAM" id="MobiDB-lite"/>
    </source>
</evidence>
<sequence>MAITSSSLGLAKTSKSLAAAACGALALAALLAWRRARRARRWPPGSFGWPLIGQTIEYMKDPGAFHISRHAEHGGTFKTSLLFSPTVLISPTEANAKFFFSLKALGWPYWFKLVIGETALPMIEDPMHERIRTLNGRAFIDAQLDSYLPQLQELTAKHLNLWAACKRGQGQPCDLYFDIKLYAFDMAQTVILGVDMPVERADRLMRLFTTVTSGLKALIHVEIPGLLWHKVMSCRRQLVGEYQEVINTRREQLRLGSKPTSMLDTMLTADDVNGDVELQDFCIAMVFAGHDTTLATMQSTLYWLSKQPAVLAELRQEALEAWDGSTQLTRETLGKVPKVRAFIQEVWRMTPPVVIASRRLEEESVIDGYVVPKGWKVNYSAALVGQKAEQPNEFRMGRYLDSSGHFVDQTFEPWNFGAFGGGSRMCVGYKFARDEMLVFMIQLHPHRPSSFPSITGVSVALSATACKHGATWCLQFPNAVKDRIGIIYANGVILLSKSQGAMTNGDILAMLKEAPLAGSAGSQHEDPDLEITGDGDGQGPREFRAALRSLRATVPCSVLEAKVFASAQRMEGEDWTSFFEETGAEPVIGERRRGSEGEALTEAALVVAGSLHSGANLVALMPSEKDNRPRRADAGVNVDVDFVQLAKQLRSVGQEVMAVLLEGPAFRCPESVALSKAFEEIGVDVFWVGVEWFEFRRPLMKAVLNPELGECGFVEVIAESDVRGPLKDITGLVGFLMRHGFMSSPRDAIAPAIARFWHLNGDMKPLTVWPAQYPLHALDALLTRQTAQTTWQPEQEEVAFVLPVGSKGKATSETRSKFGTADCRSIYTGGGPFILRDSPTLPEEVLTRLGYLDSSLNSDFEEAATLFCSGAVNRRALQVAGVQPAASSGSAMHGLLRTALLSRKLYGSWRMAPEDRLLRINLASRGLLDSPEAPAAEVLGAMRCYLAQHRLPVMNSYNGLVSEVERHVKQHGSPSKQRLIRDAVKSSECLSLDLTLETGCHRQVSPDRSPTWDLQLHHLHLDPGEQGLNHRLLRAKLPGCRTVQEIMERIPTGDSTGTGIDVVVTDNALMIVFSLKSIVAVPLYMTLIAAKRLNDEMALVAIIRDSGTDANKDK</sequence>
<evidence type="ECO:0000313" key="9">
    <source>
        <dbReference type="Proteomes" id="UP000654075"/>
    </source>
</evidence>
<dbReference type="EMBL" id="CAJNNV010002596">
    <property type="protein sequence ID" value="CAE8587456.1"/>
    <property type="molecule type" value="Genomic_DNA"/>
</dbReference>
<dbReference type="GO" id="GO:0016705">
    <property type="term" value="F:oxidoreductase activity, acting on paired donors, with incorporation or reduction of molecular oxygen"/>
    <property type="evidence" value="ECO:0007669"/>
    <property type="project" value="InterPro"/>
</dbReference>
<organism evidence="8 9">
    <name type="scientific">Polarella glacialis</name>
    <name type="common">Dinoflagellate</name>
    <dbReference type="NCBI Taxonomy" id="89957"/>
    <lineage>
        <taxon>Eukaryota</taxon>
        <taxon>Sar</taxon>
        <taxon>Alveolata</taxon>
        <taxon>Dinophyceae</taxon>
        <taxon>Suessiales</taxon>
        <taxon>Suessiaceae</taxon>
        <taxon>Polarella</taxon>
    </lineage>
</organism>
<proteinExistence type="inferred from homology"/>
<dbReference type="GO" id="GO:0005506">
    <property type="term" value="F:iron ion binding"/>
    <property type="evidence" value="ECO:0007669"/>
    <property type="project" value="InterPro"/>
</dbReference>
<comment type="caution">
    <text evidence="8">The sequence shown here is derived from an EMBL/GenBank/DDBJ whole genome shotgun (WGS) entry which is preliminary data.</text>
</comment>
<dbReference type="OrthoDB" id="1372046at2759"/>
<dbReference type="PANTHER" id="PTHR24286">
    <property type="entry name" value="CYTOCHROME P450 26"/>
    <property type="match status" value="1"/>
</dbReference>
<dbReference type="SUPFAM" id="SSF48264">
    <property type="entry name" value="Cytochrome P450"/>
    <property type="match status" value="1"/>
</dbReference>
<keyword evidence="3" id="KW-0479">Metal-binding</keyword>
<protein>
    <recommendedName>
        <fullName evidence="10">Cytochrome P450</fullName>
    </recommendedName>
</protein>
<accession>A0A813DLS6</accession>
<dbReference type="PRINTS" id="PR00385">
    <property type="entry name" value="P450"/>
</dbReference>
<dbReference type="GO" id="GO:0004497">
    <property type="term" value="F:monooxygenase activity"/>
    <property type="evidence" value="ECO:0007669"/>
    <property type="project" value="UniProtKB-KW"/>
</dbReference>
<evidence type="ECO:0000256" key="3">
    <source>
        <dbReference type="ARBA" id="ARBA00022723"/>
    </source>
</evidence>
<dbReference type="InterPro" id="IPR017972">
    <property type="entry name" value="Cyt_P450_CS"/>
</dbReference>
<evidence type="ECO:0000256" key="2">
    <source>
        <dbReference type="ARBA" id="ARBA00022617"/>
    </source>
</evidence>
<dbReference type="GO" id="GO:0016125">
    <property type="term" value="P:sterol metabolic process"/>
    <property type="evidence" value="ECO:0007669"/>
    <property type="project" value="TreeGrafter"/>
</dbReference>
<dbReference type="PANTHER" id="PTHR24286:SF384">
    <property type="entry name" value="P450, PUTATIVE (EUROFUNG)-RELATED"/>
    <property type="match status" value="1"/>
</dbReference>
<dbReference type="InterPro" id="IPR001128">
    <property type="entry name" value="Cyt_P450"/>
</dbReference>
<dbReference type="InterPro" id="IPR036396">
    <property type="entry name" value="Cyt_P450_sf"/>
</dbReference>
<keyword evidence="6" id="KW-0503">Monooxygenase</keyword>
<dbReference type="AlphaFoldDB" id="A0A813DLS6"/>
<feature type="non-terminal residue" evidence="8">
    <location>
        <position position="1114"/>
    </location>
</feature>